<dbReference type="GO" id="GO:0042773">
    <property type="term" value="P:ATP synthesis coupled electron transport"/>
    <property type="evidence" value="ECO:0007669"/>
    <property type="project" value="TreeGrafter"/>
</dbReference>
<evidence type="ECO:0000256" key="7">
    <source>
        <dbReference type="ARBA" id="ARBA00022967"/>
    </source>
</evidence>
<dbReference type="GO" id="GO:0005507">
    <property type="term" value="F:copper ion binding"/>
    <property type="evidence" value="ECO:0007669"/>
    <property type="project" value="InterPro"/>
</dbReference>
<comment type="catalytic activity">
    <reaction evidence="12">
        <text>4 Fe(II)-[cytochrome c] + O2 + 8 H(+)(in) = 4 Fe(III)-[cytochrome c] + 2 H2O + 4 H(+)(out)</text>
        <dbReference type="Rhea" id="RHEA:11436"/>
        <dbReference type="Rhea" id="RHEA-COMP:10350"/>
        <dbReference type="Rhea" id="RHEA-COMP:14399"/>
        <dbReference type="ChEBI" id="CHEBI:15377"/>
        <dbReference type="ChEBI" id="CHEBI:15378"/>
        <dbReference type="ChEBI" id="CHEBI:15379"/>
        <dbReference type="ChEBI" id="CHEBI:29033"/>
        <dbReference type="ChEBI" id="CHEBI:29034"/>
        <dbReference type="EC" id="7.1.1.9"/>
    </reaction>
    <physiologicalReaction direction="left-to-right" evidence="12">
        <dbReference type="Rhea" id="RHEA:11437"/>
    </physiologicalReaction>
</comment>
<accession>A0A0B5H818</accession>
<evidence type="ECO:0000256" key="13">
    <source>
        <dbReference type="RuleBase" id="RU000457"/>
    </source>
</evidence>
<dbReference type="Pfam" id="PF02790">
    <property type="entry name" value="COX2_TM"/>
    <property type="match status" value="1"/>
</dbReference>
<comment type="cofactor">
    <cofactor evidence="13">
        <name>Cu cation</name>
        <dbReference type="ChEBI" id="CHEBI:23378"/>
    </cofactor>
    <text evidence="13">Binds a copper A center.</text>
</comment>
<evidence type="ECO:0000259" key="15">
    <source>
        <dbReference type="PROSITE" id="PS50857"/>
    </source>
</evidence>
<dbReference type="EMBL" id="KP165391">
    <property type="protein sequence ID" value="AJF36680.1"/>
    <property type="molecule type" value="Genomic_DNA"/>
</dbReference>
<gene>
    <name evidence="17" type="primary">cox2</name>
</gene>
<dbReference type="InterPro" id="IPR002429">
    <property type="entry name" value="CcO_II-like_C"/>
</dbReference>
<comment type="similarity">
    <text evidence="2 13">Belongs to the cytochrome c oxidase subunit 2 family.</text>
</comment>
<dbReference type="Gene3D" id="2.60.40.420">
    <property type="entry name" value="Cupredoxins - blue copper proteins"/>
    <property type="match status" value="1"/>
</dbReference>
<feature type="domain" description="Cytochrome oxidase subunit II copper A binding" evidence="15">
    <location>
        <begin position="51"/>
        <end position="189"/>
    </location>
</feature>
<reference evidence="17" key="1">
    <citation type="submission" date="2014-11" db="EMBL/GenBank/DDBJ databases">
        <authorList>
            <person name="Lang B.F."/>
        </authorList>
    </citation>
    <scope>NUCLEOTIDE SEQUENCE</scope>
    <source>
        <strain evidence="17">249</strain>
    </source>
</reference>
<keyword evidence="17" id="KW-0560">Oxidoreductase</keyword>
<dbReference type="PRINTS" id="PR01166">
    <property type="entry name" value="CYCOXIDASEII"/>
</dbReference>
<organism evidence="17">
    <name type="scientific">Gefionella okellyi</name>
    <dbReference type="NCBI Taxonomy" id="2853422"/>
    <lineage>
        <taxon>Eukaryota</taxon>
        <taxon>Malawimonadida</taxon>
        <taxon>Malawimonadidae</taxon>
        <taxon>Gefionella</taxon>
    </lineage>
</organism>
<evidence type="ECO:0000256" key="14">
    <source>
        <dbReference type="SAM" id="Phobius"/>
    </source>
</evidence>
<dbReference type="Gene3D" id="1.10.287.90">
    <property type="match status" value="1"/>
</dbReference>
<dbReference type="InterPro" id="IPR034210">
    <property type="entry name" value="CcO_II_C"/>
</dbReference>
<evidence type="ECO:0000256" key="2">
    <source>
        <dbReference type="ARBA" id="ARBA00007866"/>
    </source>
</evidence>
<dbReference type="PANTHER" id="PTHR22888:SF9">
    <property type="entry name" value="CYTOCHROME C OXIDASE SUBUNIT 2"/>
    <property type="match status" value="1"/>
</dbReference>
<keyword evidence="4 13" id="KW-0679">Respiratory chain</keyword>
<keyword evidence="9 14" id="KW-1133">Transmembrane helix</keyword>
<evidence type="ECO:0000259" key="16">
    <source>
        <dbReference type="PROSITE" id="PS50999"/>
    </source>
</evidence>
<dbReference type="GO" id="GO:0005743">
    <property type="term" value="C:mitochondrial inner membrane"/>
    <property type="evidence" value="ECO:0007669"/>
    <property type="project" value="UniProtKB-SubCell"/>
</dbReference>
<name>A0A0B5H818_9EUKA</name>
<proteinExistence type="inferred from homology"/>
<geneLocation type="mitochondrion" evidence="17"/>
<dbReference type="InterPro" id="IPR014222">
    <property type="entry name" value="Cyt_c_oxidase_su2"/>
</dbReference>
<comment type="subcellular location">
    <subcellularLocation>
        <location evidence="1">Membrane</location>
        <topology evidence="1">Multi-pass membrane protein</topology>
    </subcellularLocation>
    <subcellularLocation>
        <location evidence="13">Mitochondrion inner membrane</location>
        <topology evidence="13">Multi-pass membrane protein</topology>
    </subcellularLocation>
</comment>
<dbReference type="PROSITE" id="PS50999">
    <property type="entry name" value="COX2_TM"/>
    <property type="match status" value="1"/>
</dbReference>
<dbReference type="GO" id="GO:0016491">
    <property type="term" value="F:oxidoreductase activity"/>
    <property type="evidence" value="ECO:0007669"/>
    <property type="project" value="UniProtKB-KW"/>
</dbReference>
<evidence type="ECO:0000256" key="6">
    <source>
        <dbReference type="ARBA" id="ARBA00022723"/>
    </source>
</evidence>
<dbReference type="InterPro" id="IPR036257">
    <property type="entry name" value="Cyt_c_oxidase_su2_TM_sf"/>
</dbReference>
<comment type="function">
    <text evidence="13">Component of the cytochrome c oxidase, the last enzyme in the mitochondrial electron transport chain which drives oxidative phosphorylation. The respiratory chain contains 3 multisubunit complexes succinate dehydrogenase (complex II, CII), ubiquinol-cytochrome c oxidoreductase (cytochrome b-c1 complex, complex III, CIII) and cytochrome c oxidase (complex IV, CIV), that cooperate to transfer electrons derived from NADH and succinate to molecular oxygen, creating an electrochemical gradient over the inner membrane that drives transmembrane transport and the ATP synthase. Cytochrome c oxidase is the component of the respiratory chain that catalyzes the reduction of oxygen to water. Electrons originating from reduced cytochrome c in the intermembrane space (IMS) are transferred via the dinuclear copper A center (CU(A)) of subunit 2 and heme A of subunit 1 to the active site in subunit 1, a binuclear center (BNC) formed by heme A3 and copper B (CU(B)). The BNC reduces molecular oxygen to 2 water molecules using 4 electrons from cytochrome c in the IMS and 4 protons from the mitochondrial matrix.</text>
</comment>
<feature type="domain" description="Cytochrome oxidase subunit II transmembrane region profile" evidence="16">
    <location>
        <begin position="1"/>
        <end position="50"/>
    </location>
</feature>
<keyword evidence="10 13" id="KW-0186">Copper</keyword>
<evidence type="ECO:0000256" key="12">
    <source>
        <dbReference type="ARBA" id="ARBA00049512"/>
    </source>
</evidence>
<dbReference type="SUPFAM" id="SSF49503">
    <property type="entry name" value="Cupredoxins"/>
    <property type="match status" value="1"/>
</dbReference>
<dbReference type="SUPFAM" id="SSF81464">
    <property type="entry name" value="Cytochrome c oxidase subunit II-like, transmembrane region"/>
    <property type="match status" value="1"/>
</dbReference>
<dbReference type="Pfam" id="PF00116">
    <property type="entry name" value="COX2"/>
    <property type="match status" value="1"/>
</dbReference>
<evidence type="ECO:0000313" key="17">
    <source>
        <dbReference type="EMBL" id="AJF36680.1"/>
    </source>
</evidence>
<dbReference type="InterPro" id="IPR008972">
    <property type="entry name" value="Cupredoxin"/>
</dbReference>
<sequence length="198" mass="23122">MLFNYNNNNTVLYFTHNTFLEIIWTITPAFILMIIAVPSFSLLYAVDEIIDPNITLKIIGHQWYWSYEYSDYSFYHNQSIVFDSYMIPDDDLISGQLRLLEVDNQIVLPIYTHIRLLISSSDVIHSWTIPSFGIKVDALPGRLNQLSLFINRLGYFYGQCSEICGVNHGFMPIVVNAINIKDYINWIYMKLEIDTKIE</sequence>
<keyword evidence="5 13" id="KW-0812">Transmembrane</keyword>
<evidence type="ECO:0000256" key="10">
    <source>
        <dbReference type="ARBA" id="ARBA00023008"/>
    </source>
</evidence>
<keyword evidence="7" id="KW-1278">Translocase</keyword>
<keyword evidence="13 17" id="KW-0496">Mitochondrion</keyword>
<keyword evidence="11 13" id="KW-0472">Membrane</keyword>
<dbReference type="PROSITE" id="PS50857">
    <property type="entry name" value="COX2_CUA"/>
    <property type="match status" value="1"/>
</dbReference>
<keyword evidence="6 13" id="KW-0479">Metal-binding</keyword>
<evidence type="ECO:0000256" key="4">
    <source>
        <dbReference type="ARBA" id="ARBA00022660"/>
    </source>
</evidence>
<dbReference type="InterPro" id="IPR045187">
    <property type="entry name" value="CcO_II"/>
</dbReference>
<dbReference type="AlphaFoldDB" id="A0A0B5H818"/>
<evidence type="ECO:0000256" key="3">
    <source>
        <dbReference type="ARBA" id="ARBA00022448"/>
    </source>
</evidence>
<dbReference type="GO" id="GO:0004129">
    <property type="term" value="F:cytochrome-c oxidase activity"/>
    <property type="evidence" value="ECO:0007669"/>
    <property type="project" value="UniProtKB-EC"/>
</dbReference>
<evidence type="ECO:0000256" key="11">
    <source>
        <dbReference type="ARBA" id="ARBA00023136"/>
    </source>
</evidence>
<evidence type="ECO:0000256" key="9">
    <source>
        <dbReference type="ARBA" id="ARBA00022989"/>
    </source>
</evidence>
<protein>
    <recommendedName>
        <fullName evidence="13">Cytochrome c oxidase subunit 2</fullName>
    </recommendedName>
</protein>
<evidence type="ECO:0000256" key="5">
    <source>
        <dbReference type="ARBA" id="ARBA00022692"/>
    </source>
</evidence>
<evidence type="ECO:0000256" key="1">
    <source>
        <dbReference type="ARBA" id="ARBA00004141"/>
    </source>
</evidence>
<dbReference type="NCBIfam" id="TIGR02866">
    <property type="entry name" value="CoxB"/>
    <property type="match status" value="1"/>
</dbReference>
<dbReference type="InterPro" id="IPR001505">
    <property type="entry name" value="Copper_CuA"/>
</dbReference>
<dbReference type="PANTHER" id="PTHR22888">
    <property type="entry name" value="CYTOCHROME C OXIDASE, SUBUNIT II"/>
    <property type="match status" value="1"/>
</dbReference>
<dbReference type="PROSITE" id="PS00078">
    <property type="entry name" value="COX2"/>
    <property type="match status" value="1"/>
</dbReference>
<dbReference type="InterPro" id="IPR011759">
    <property type="entry name" value="Cyt_c_oxidase_su2_TM_dom"/>
</dbReference>
<keyword evidence="3 13" id="KW-0813">Transport</keyword>
<feature type="transmembrane region" description="Helical" evidence="14">
    <location>
        <begin position="22"/>
        <end position="46"/>
    </location>
</feature>
<keyword evidence="13" id="KW-0999">Mitochondrion inner membrane</keyword>
<keyword evidence="8 13" id="KW-0249">Electron transport</keyword>
<evidence type="ECO:0000256" key="8">
    <source>
        <dbReference type="ARBA" id="ARBA00022982"/>
    </source>
</evidence>
<dbReference type="CDD" id="cd13912">
    <property type="entry name" value="CcO_II_C"/>
    <property type="match status" value="1"/>
</dbReference>
<dbReference type="FunFam" id="2.60.40.420:FF:000001">
    <property type="entry name" value="Cytochrome c oxidase subunit 2"/>
    <property type="match status" value="1"/>
</dbReference>